<keyword evidence="3 5" id="KW-0732">Signal</keyword>
<dbReference type="InterPro" id="IPR000709">
    <property type="entry name" value="Leu_Ile_Val-bd"/>
</dbReference>
<dbReference type="RefSeq" id="WP_031572845.1">
    <property type="nucleotide sequence ID" value="NZ_DAMAXS010000004.1"/>
</dbReference>
<name>A0A1G8G7I8_9CLOT</name>
<dbReference type="Proteomes" id="UP000183255">
    <property type="component" value="Unassembled WGS sequence"/>
</dbReference>
<proteinExistence type="inferred from homology"/>
<dbReference type="GO" id="GO:0006865">
    <property type="term" value="P:amino acid transport"/>
    <property type="evidence" value="ECO:0007669"/>
    <property type="project" value="UniProtKB-KW"/>
</dbReference>
<dbReference type="InterPro" id="IPR028082">
    <property type="entry name" value="Peripla_BP_I"/>
</dbReference>
<evidence type="ECO:0000313" key="8">
    <source>
        <dbReference type="Proteomes" id="UP000183255"/>
    </source>
</evidence>
<dbReference type="Gene3D" id="3.40.50.2300">
    <property type="match status" value="2"/>
</dbReference>
<keyword evidence="4" id="KW-0029">Amino-acid transport</keyword>
<accession>A0A1G8G7I8</accession>
<dbReference type="PROSITE" id="PS51257">
    <property type="entry name" value="PROKAR_LIPOPROTEIN"/>
    <property type="match status" value="1"/>
</dbReference>
<dbReference type="InterPro" id="IPR028081">
    <property type="entry name" value="Leu-bd"/>
</dbReference>
<keyword evidence="2" id="KW-0813">Transport</keyword>
<evidence type="ECO:0000259" key="6">
    <source>
        <dbReference type="Pfam" id="PF13458"/>
    </source>
</evidence>
<dbReference type="Pfam" id="PF13458">
    <property type="entry name" value="Peripla_BP_6"/>
    <property type="match status" value="1"/>
</dbReference>
<dbReference type="InterPro" id="IPR051010">
    <property type="entry name" value="BCAA_transport"/>
</dbReference>
<evidence type="ECO:0000256" key="1">
    <source>
        <dbReference type="ARBA" id="ARBA00010062"/>
    </source>
</evidence>
<feature type="chain" id="PRO_5038728721" evidence="5">
    <location>
        <begin position="23"/>
        <end position="387"/>
    </location>
</feature>
<dbReference type="PANTHER" id="PTHR30483:SF6">
    <property type="entry name" value="PERIPLASMIC BINDING PROTEIN OF ABC TRANSPORTER FOR NATURAL AMINO ACIDS"/>
    <property type="match status" value="1"/>
</dbReference>
<protein>
    <submittedName>
        <fullName evidence="7">Branched-chain amino acid transport system substrate-binding protein</fullName>
    </submittedName>
</protein>
<evidence type="ECO:0000256" key="4">
    <source>
        <dbReference type="ARBA" id="ARBA00022970"/>
    </source>
</evidence>
<dbReference type="SUPFAM" id="SSF53822">
    <property type="entry name" value="Periplasmic binding protein-like I"/>
    <property type="match status" value="1"/>
</dbReference>
<feature type="domain" description="Leucine-binding protein" evidence="6">
    <location>
        <begin position="32"/>
        <end position="377"/>
    </location>
</feature>
<evidence type="ECO:0000256" key="5">
    <source>
        <dbReference type="SAM" id="SignalP"/>
    </source>
</evidence>
<reference evidence="7 8" key="1">
    <citation type="submission" date="2016-10" db="EMBL/GenBank/DDBJ databases">
        <authorList>
            <person name="de Groot N.N."/>
        </authorList>
    </citation>
    <scope>NUCLEOTIDE SEQUENCE [LARGE SCALE GENOMIC DNA]</scope>
    <source>
        <strain evidence="7 8">CGMCC 1.5058</strain>
    </source>
</reference>
<dbReference type="CDD" id="cd06347">
    <property type="entry name" value="PBP1_ABC_LivK_ligand_binding-like"/>
    <property type="match status" value="1"/>
</dbReference>
<dbReference type="PRINTS" id="PR00337">
    <property type="entry name" value="LEUILEVALBP"/>
</dbReference>
<evidence type="ECO:0000256" key="3">
    <source>
        <dbReference type="ARBA" id="ARBA00022729"/>
    </source>
</evidence>
<dbReference type="AlphaFoldDB" id="A0A1G8G7I8"/>
<comment type="similarity">
    <text evidence="1">Belongs to the leucine-binding protein family.</text>
</comment>
<feature type="signal peptide" evidence="5">
    <location>
        <begin position="1"/>
        <end position="22"/>
    </location>
</feature>
<dbReference type="EMBL" id="FNDZ01000001">
    <property type="protein sequence ID" value="SDH90270.1"/>
    <property type="molecule type" value="Genomic_DNA"/>
</dbReference>
<evidence type="ECO:0000313" key="7">
    <source>
        <dbReference type="EMBL" id="SDH90270.1"/>
    </source>
</evidence>
<organism evidence="7 8">
    <name type="scientific">Proteiniclasticum ruminis</name>
    <dbReference type="NCBI Taxonomy" id="398199"/>
    <lineage>
        <taxon>Bacteria</taxon>
        <taxon>Bacillati</taxon>
        <taxon>Bacillota</taxon>
        <taxon>Clostridia</taxon>
        <taxon>Eubacteriales</taxon>
        <taxon>Clostridiaceae</taxon>
        <taxon>Proteiniclasticum</taxon>
    </lineage>
</organism>
<sequence length="387" mass="41132">MKKELKLFTASLLSVLFLSGCAASGSSSDGDTVKLGLNYELSGNVSTYGTSLVEGIEFAVKEINANGGVLGKQIELVKADNKSSGEEAANVSSRLATRDKVVAILGPATSGNVKSALPAAEENKVPLISASSTADDVTLNAEGGVRQYVFKTCFSDSFQGVTMANFAAKELGLLKAAVLRDNTSDYSQGLTDAFSNTYSALGGEILIEEAYQAKETDFKSLLTNIKAANPDVLFVPGYYEEVGLIIKQARELGLDVPVLGADGFDSPKLVEIAGAENLNGTYYSNHYSSSDTSPEVVTFKNAFNKEFSKDPDAFNALGYDMAYMVADALERAGEADREKLTAALASTKDFKGITGTLSMDEFHNPIKAVTILEVKDGVPTYLMKQEP</sequence>
<gene>
    <name evidence="7" type="ORF">SAMN05421804_101164</name>
</gene>
<dbReference type="PANTHER" id="PTHR30483">
    <property type="entry name" value="LEUCINE-SPECIFIC-BINDING PROTEIN"/>
    <property type="match status" value="1"/>
</dbReference>
<evidence type="ECO:0000256" key="2">
    <source>
        <dbReference type="ARBA" id="ARBA00022448"/>
    </source>
</evidence>